<dbReference type="SUPFAM" id="SSF48208">
    <property type="entry name" value="Six-hairpin glycosidases"/>
    <property type="match status" value="1"/>
</dbReference>
<dbReference type="EMBL" id="CAJZAH010000001">
    <property type="protein sequence ID" value="CAG9165364.1"/>
    <property type="molecule type" value="Genomic_DNA"/>
</dbReference>
<evidence type="ECO:0000313" key="4">
    <source>
        <dbReference type="Proteomes" id="UP000721236"/>
    </source>
</evidence>
<reference evidence="3 4" key="1">
    <citation type="submission" date="2021-08" db="EMBL/GenBank/DDBJ databases">
        <authorList>
            <person name="Peeters C."/>
        </authorList>
    </citation>
    <scope>NUCLEOTIDE SEQUENCE [LARGE SCALE GENOMIC DNA]</scope>
    <source>
        <strain evidence="3 4">LMG 21510</strain>
    </source>
</reference>
<sequence>MSATPTSASLVSALIQHYDTSVLPLWTGAGWHAAMRLPYEALSAADGKPLPVSRYRAMACARQLYVFSRDARDAAHAEVLFDSLRRVFADPRGGWYYSVDATGAPLDDSKDLYTHAFVVFACAAYFRQSGNAAALGVMRETVDLIEDRFAVADGAGGLYRASLAADLRAGDDTVLQNPMMHLTEAYLAAHAATGDDAYATRLARLADAMLRTFVDTATGCIAELPLGSADNRIEPGHQFEWYSLVSMGRPLFGDSPLVASLDRAYAFACRHGVAAQTQGVHAALDLHGDRTSVKDGTQRIWAQTEYARALALRDDAAAREALGLWLVQFPRRFLHARGWMECLAADGSVLRAEMPSTTPYHLATAYEALRERVS</sequence>
<dbReference type="RefSeq" id="WP_224038930.1">
    <property type="nucleotide sequence ID" value="NZ_CAJZAH010000001.1"/>
</dbReference>
<organism evidence="3 4">
    <name type="scientific">Cupriavidus respiraculi</name>
    <dbReference type="NCBI Taxonomy" id="195930"/>
    <lineage>
        <taxon>Bacteria</taxon>
        <taxon>Pseudomonadati</taxon>
        <taxon>Pseudomonadota</taxon>
        <taxon>Betaproteobacteria</taxon>
        <taxon>Burkholderiales</taxon>
        <taxon>Burkholderiaceae</taxon>
        <taxon>Cupriavidus</taxon>
    </lineage>
</organism>
<dbReference type="InterPro" id="IPR012341">
    <property type="entry name" value="6hp_glycosidase-like_sf"/>
</dbReference>
<accession>A0ABN7XW68</accession>
<evidence type="ECO:0000313" key="3">
    <source>
        <dbReference type="EMBL" id="CAG9165364.1"/>
    </source>
</evidence>
<dbReference type="PANTHER" id="PTHR15108">
    <property type="entry name" value="N-ACYLGLUCOSAMINE-2-EPIMERASE"/>
    <property type="match status" value="1"/>
</dbReference>
<evidence type="ECO:0000256" key="1">
    <source>
        <dbReference type="ARBA" id="ARBA00008558"/>
    </source>
</evidence>
<dbReference type="Gene3D" id="1.50.10.10">
    <property type="match status" value="1"/>
</dbReference>
<comment type="similarity">
    <text evidence="1">Belongs to the N-acylglucosamine 2-epimerase family.</text>
</comment>
<name>A0ABN7XW68_9BURK</name>
<dbReference type="Proteomes" id="UP000721236">
    <property type="component" value="Unassembled WGS sequence"/>
</dbReference>
<evidence type="ECO:0000256" key="2">
    <source>
        <dbReference type="ARBA" id="ARBA00023235"/>
    </source>
</evidence>
<keyword evidence="4" id="KW-1185">Reference proteome</keyword>
<proteinExistence type="inferred from homology"/>
<dbReference type="Pfam" id="PF07221">
    <property type="entry name" value="GlcNAc_2-epim"/>
    <property type="match status" value="1"/>
</dbReference>
<dbReference type="EC" id="5.1.3.11" evidence="3"/>
<dbReference type="InterPro" id="IPR008928">
    <property type="entry name" value="6-hairpin_glycosidase_sf"/>
</dbReference>
<keyword evidence="2 3" id="KW-0413">Isomerase</keyword>
<protein>
    <submittedName>
        <fullName evidence="3">Cellobiose 2-epimerase</fullName>
        <ecNumber evidence="3">5.1.3.11</ecNumber>
    </submittedName>
</protein>
<comment type="caution">
    <text evidence="3">The sequence shown here is derived from an EMBL/GenBank/DDBJ whole genome shotgun (WGS) entry which is preliminary data.</text>
</comment>
<dbReference type="InterPro" id="IPR010819">
    <property type="entry name" value="AGE/CE"/>
</dbReference>
<gene>
    <name evidence="3" type="ORF">LMG21510_00057</name>
</gene>
<dbReference type="GO" id="GO:0047736">
    <property type="term" value="F:cellobiose epimerase activity"/>
    <property type="evidence" value="ECO:0007669"/>
    <property type="project" value="UniProtKB-EC"/>
</dbReference>